<evidence type="ECO:0000256" key="3">
    <source>
        <dbReference type="ARBA" id="ARBA00022692"/>
    </source>
</evidence>
<proteinExistence type="predicted"/>
<reference evidence="7" key="1">
    <citation type="submission" date="2020-10" db="EMBL/GenBank/DDBJ databases">
        <authorList>
            <person name="Gilroy R."/>
        </authorList>
    </citation>
    <scope>NUCLEOTIDE SEQUENCE</scope>
    <source>
        <strain evidence="7">CHK180-2868</strain>
    </source>
</reference>
<feature type="transmembrane region" description="Helical" evidence="6">
    <location>
        <begin position="285"/>
        <end position="306"/>
    </location>
</feature>
<feature type="transmembrane region" description="Helical" evidence="6">
    <location>
        <begin position="7"/>
        <end position="26"/>
    </location>
</feature>
<sequence length="325" mass="34900">MHKTKKTTWILIGIMIAAALVLPFLVGSDNNYMLNILISYCYYGILAASLNLLIGYTGQISLGHAAFMAIGGYSYAILNKTLGFHFIFAMLGAIMISFLCGLFIGLACSKLSAIFLAMATSGFAKAVTITITNEKWLTGGANGFTGIPKITVFGYKLTNLEIYYFALVLALLVFLVCYRLIYSKTGRAMQAVRNAPIAAAAMGINVNGYKFLVCGISAAMAGLAGCIYAINLNYLSADMFNKTSITLLTMTVCGGMGSLFGPVLGTLVIGTLPELLRVFANYLDGIYGVMIIVVMLFMPQGIYGGLKDLVDKMIKKREGGRVHGQ</sequence>
<feature type="transmembrane region" description="Helical" evidence="6">
    <location>
        <begin position="113"/>
        <end position="132"/>
    </location>
</feature>
<dbReference type="GO" id="GO:0015658">
    <property type="term" value="F:branched-chain amino acid transmembrane transporter activity"/>
    <property type="evidence" value="ECO:0007669"/>
    <property type="project" value="InterPro"/>
</dbReference>
<evidence type="ECO:0000256" key="1">
    <source>
        <dbReference type="ARBA" id="ARBA00004651"/>
    </source>
</evidence>
<evidence type="ECO:0000256" key="6">
    <source>
        <dbReference type="SAM" id="Phobius"/>
    </source>
</evidence>
<feature type="transmembrane region" description="Helical" evidence="6">
    <location>
        <begin position="84"/>
        <end position="106"/>
    </location>
</feature>
<dbReference type="EMBL" id="DVGC01000025">
    <property type="protein sequence ID" value="HIR05168.1"/>
    <property type="molecule type" value="Genomic_DNA"/>
</dbReference>
<feature type="transmembrane region" description="Helical" evidence="6">
    <location>
        <begin position="60"/>
        <end position="78"/>
    </location>
</feature>
<feature type="transmembrane region" description="Helical" evidence="6">
    <location>
        <begin position="162"/>
        <end position="182"/>
    </location>
</feature>
<feature type="transmembrane region" description="Helical" evidence="6">
    <location>
        <begin position="247"/>
        <end position="273"/>
    </location>
</feature>
<name>A0A9D1A5E0_9FIRM</name>
<dbReference type="AlphaFoldDB" id="A0A9D1A5E0"/>
<organism evidence="7 8">
    <name type="scientific">Candidatus Copromonas faecavium</name>
    <name type="common">nom. illeg.</name>
    <dbReference type="NCBI Taxonomy" id="2840740"/>
    <lineage>
        <taxon>Bacteria</taxon>
        <taxon>Bacillati</taxon>
        <taxon>Bacillota</taxon>
        <taxon>Clostridia</taxon>
        <taxon>Lachnospirales</taxon>
        <taxon>Lachnospiraceae</taxon>
        <taxon>Candidatus Copromonas (nom. illeg.)</taxon>
    </lineage>
</organism>
<dbReference type="GO" id="GO:0005886">
    <property type="term" value="C:plasma membrane"/>
    <property type="evidence" value="ECO:0007669"/>
    <property type="project" value="UniProtKB-SubCell"/>
</dbReference>
<gene>
    <name evidence="7" type="ORF">IAB28_04290</name>
</gene>
<evidence type="ECO:0000256" key="5">
    <source>
        <dbReference type="ARBA" id="ARBA00023136"/>
    </source>
</evidence>
<feature type="transmembrane region" description="Helical" evidence="6">
    <location>
        <begin position="218"/>
        <end position="235"/>
    </location>
</feature>
<evidence type="ECO:0000256" key="4">
    <source>
        <dbReference type="ARBA" id="ARBA00022989"/>
    </source>
</evidence>
<protein>
    <submittedName>
        <fullName evidence="7">Branched-chain amino acid ABC transporter permease</fullName>
    </submittedName>
</protein>
<dbReference type="PANTHER" id="PTHR30482:SF10">
    <property type="entry name" value="HIGH-AFFINITY BRANCHED-CHAIN AMINO ACID TRANSPORT PROTEIN BRAE"/>
    <property type="match status" value="1"/>
</dbReference>
<dbReference type="Pfam" id="PF02653">
    <property type="entry name" value="BPD_transp_2"/>
    <property type="match status" value="1"/>
</dbReference>
<dbReference type="InterPro" id="IPR001851">
    <property type="entry name" value="ABC_transp_permease"/>
</dbReference>
<dbReference type="InterPro" id="IPR043428">
    <property type="entry name" value="LivM-like"/>
</dbReference>
<dbReference type="PANTHER" id="PTHR30482">
    <property type="entry name" value="HIGH-AFFINITY BRANCHED-CHAIN AMINO ACID TRANSPORT SYSTEM PERMEASE"/>
    <property type="match status" value="1"/>
</dbReference>
<keyword evidence="5 6" id="KW-0472">Membrane</keyword>
<keyword evidence="2" id="KW-1003">Cell membrane</keyword>
<keyword evidence="3 6" id="KW-0812">Transmembrane</keyword>
<dbReference type="Proteomes" id="UP000824250">
    <property type="component" value="Unassembled WGS sequence"/>
</dbReference>
<comment type="subcellular location">
    <subcellularLocation>
        <location evidence="1">Cell membrane</location>
        <topology evidence="1">Multi-pass membrane protein</topology>
    </subcellularLocation>
</comment>
<keyword evidence="4 6" id="KW-1133">Transmembrane helix</keyword>
<evidence type="ECO:0000313" key="8">
    <source>
        <dbReference type="Proteomes" id="UP000824250"/>
    </source>
</evidence>
<accession>A0A9D1A5E0</accession>
<dbReference type="CDD" id="cd06581">
    <property type="entry name" value="TM_PBP1_LivM_like"/>
    <property type="match status" value="1"/>
</dbReference>
<feature type="transmembrane region" description="Helical" evidence="6">
    <location>
        <begin position="32"/>
        <end position="53"/>
    </location>
</feature>
<reference evidence="7" key="2">
    <citation type="journal article" date="2021" name="PeerJ">
        <title>Extensive microbial diversity within the chicken gut microbiome revealed by metagenomics and culture.</title>
        <authorList>
            <person name="Gilroy R."/>
            <person name="Ravi A."/>
            <person name="Getino M."/>
            <person name="Pursley I."/>
            <person name="Horton D.L."/>
            <person name="Alikhan N.F."/>
            <person name="Baker D."/>
            <person name="Gharbi K."/>
            <person name="Hall N."/>
            <person name="Watson M."/>
            <person name="Adriaenssens E.M."/>
            <person name="Foster-Nyarko E."/>
            <person name="Jarju S."/>
            <person name="Secka A."/>
            <person name="Antonio M."/>
            <person name="Oren A."/>
            <person name="Chaudhuri R.R."/>
            <person name="La Ragione R."/>
            <person name="Hildebrand F."/>
            <person name="Pallen M.J."/>
        </authorList>
    </citation>
    <scope>NUCLEOTIDE SEQUENCE</scope>
    <source>
        <strain evidence="7">CHK180-2868</strain>
    </source>
</reference>
<comment type="caution">
    <text evidence="7">The sequence shown here is derived from an EMBL/GenBank/DDBJ whole genome shotgun (WGS) entry which is preliminary data.</text>
</comment>
<evidence type="ECO:0000313" key="7">
    <source>
        <dbReference type="EMBL" id="HIR05168.1"/>
    </source>
</evidence>
<evidence type="ECO:0000256" key="2">
    <source>
        <dbReference type="ARBA" id="ARBA00022475"/>
    </source>
</evidence>